<accession>A0A3G2LEG2</accession>
<evidence type="ECO:0000313" key="2">
    <source>
        <dbReference type="EMBL" id="AYN70639.1"/>
    </source>
</evidence>
<protein>
    <submittedName>
        <fullName evidence="2">Odorant-binding protein 56b</fullName>
    </submittedName>
</protein>
<organism evidence="2">
    <name type="scientific">Bactrocera minax</name>
    <name type="common">Chinese citrus fly</name>
    <dbReference type="NCBI Taxonomy" id="104690"/>
    <lineage>
        <taxon>Eukaryota</taxon>
        <taxon>Metazoa</taxon>
        <taxon>Ecdysozoa</taxon>
        <taxon>Arthropoda</taxon>
        <taxon>Hexapoda</taxon>
        <taxon>Insecta</taxon>
        <taxon>Pterygota</taxon>
        <taxon>Neoptera</taxon>
        <taxon>Endopterygota</taxon>
        <taxon>Diptera</taxon>
        <taxon>Brachycera</taxon>
        <taxon>Muscomorpha</taxon>
        <taxon>Tephritoidea</taxon>
        <taxon>Tephritidae</taxon>
        <taxon>Bactrocera</taxon>
        <taxon>Tetradacus</taxon>
    </lineage>
</organism>
<gene>
    <name evidence="2" type="primary">OBP56b</name>
</gene>
<feature type="signal peptide" evidence="1">
    <location>
        <begin position="1"/>
        <end position="24"/>
    </location>
</feature>
<feature type="chain" id="PRO_5018291342" evidence="1">
    <location>
        <begin position="25"/>
        <end position="138"/>
    </location>
</feature>
<dbReference type="CDD" id="cd23992">
    <property type="entry name" value="PBP_GOBP"/>
    <property type="match status" value="1"/>
</dbReference>
<name>A0A3G2LEG2_9MUSC</name>
<dbReference type="InterPro" id="IPR036728">
    <property type="entry name" value="PBP_GOBP_sf"/>
</dbReference>
<reference evidence="2" key="1">
    <citation type="submission" date="2018-09" db="EMBL/GenBank/DDBJ databases">
        <title>Identification and expression analysis of chemosensory genes in citrus fruit fly Bactrocera minax.</title>
        <authorList>
            <person name="Lu Y."/>
            <person name="Yu T."/>
            <person name="Cheng J."/>
        </authorList>
    </citation>
    <scope>NUCLEOTIDE SEQUENCE</scope>
    <source>
        <strain evidence="2">Bmi006857</strain>
    </source>
</reference>
<dbReference type="GO" id="GO:0005549">
    <property type="term" value="F:odorant binding"/>
    <property type="evidence" value="ECO:0007669"/>
    <property type="project" value="InterPro"/>
</dbReference>
<dbReference type="SMART" id="SM00708">
    <property type="entry name" value="PhBP"/>
    <property type="match status" value="1"/>
</dbReference>
<dbReference type="Gene3D" id="1.10.238.20">
    <property type="entry name" value="Pheromone/general odorant binding protein domain"/>
    <property type="match status" value="1"/>
</dbReference>
<keyword evidence="1" id="KW-0732">Signal</keyword>
<evidence type="ECO:0000256" key="1">
    <source>
        <dbReference type="SAM" id="SignalP"/>
    </source>
</evidence>
<proteinExistence type="evidence at transcript level"/>
<dbReference type="EMBL" id="MH937224">
    <property type="protein sequence ID" value="AYN70639.1"/>
    <property type="molecule type" value="mRNA"/>
</dbReference>
<dbReference type="InterPro" id="IPR006170">
    <property type="entry name" value="PBP/GOBP"/>
</dbReference>
<dbReference type="Pfam" id="PF01395">
    <property type="entry name" value="PBP_GOBP"/>
    <property type="match status" value="1"/>
</dbReference>
<dbReference type="AlphaFoldDB" id="A0A3G2LEG2"/>
<sequence length="138" mass="15025">MKSLGFLYLFVAVFICGPITQLYAADDKAAREICIKETKLTPADANLVRGAAVISKLIQNEPEALKCFRLCYYKELGLIDAAGKTNAPKILEYMMQVSGVSDKTRLASALGACESVKGTSNCDKWYQFEKCALAKLGA</sequence>
<dbReference type="SUPFAM" id="SSF47565">
    <property type="entry name" value="Insect pheromone/odorant-binding proteins"/>
    <property type="match status" value="1"/>
</dbReference>